<dbReference type="Gene3D" id="2.60.200.40">
    <property type="match status" value="1"/>
</dbReference>
<dbReference type="Proteomes" id="UP000009875">
    <property type="component" value="Unassembled WGS sequence"/>
</dbReference>
<comment type="similarity">
    <text evidence="2">Belongs to the diacylglycerol/lipid kinase family.</text>
</comment>
<evidence type="ECO:0000313" key="14">
    <source>
        <dbReference type="EMBL" id="EKU93475.1"/>
    </source>
</evidence>
<dbReference type="InterPro" id="IPR045540">
    <property type="entry name" value="YegS/DAGK_C"/>
</dbReference>
<keyword evidence="4" id="KW-0808">Transferase</keyword>
<evidence type="ECO:0000313" key="15">
    <source>
        <dbReference type="Proteomes" id="UP000009875"/>
    </source>
</evidence>
<feature type="domain" description="DAGKc" evidence="13">
    <location>
        <begin position="1"/>
        <end position="134"/>
    </location>
</feature>
<dbReference type="Gene3D" id="3.40.50.10330">
    <property type="entry name" value="Probable inorganic polyphosphate/atp-NAD kinase, domain 1"/>
    <property type="match status" value="1"/>
</dbReference>
<keyword evidence="8" id="KW-0067">ATP-binding</keyword>
<dbReference type="SUPFAM" id="SSF111331">
    <property type="entry name" value="NAD kinase/diacylglycerol kinase-like"/>
    <property type="match status" value="1"/>
</dbReference>
<sequence length="348" mass="38256">MTKRARLIYNPKSGREQVQKHLPKLLQVYEEAGYETSCFQTSPEPFSAMKEARRCGQEGFDLIVAAGGDGTINEVVTGIAKLPVRPRLAILPAGTTNDFARALRIPRDNLVKAAKVIQKDDSILMDIGQASLETDDGPKSKYFMNIAAAGSMTELTYEVSSQQKSMFGSLAYFLKGAEMLPRLNGTPLKIEYDDGIYDGEASVVFVTLTNSVGGFEKIAPDTVMGDGKFTLIIVTTSNLVELTDLARKLIRGGKHIHDPQIIYTKTNSVRIDCQNDHKLLINLDGELGGHAPVSFECVQQHISFVADTQAIQARTSIKSPQEVQLEKELTNQVLESLDYIDSNDPDQD</sequence>
<keyword evidence="11" id="KW-0594">Phospholipid biosynthesis</keyword>
<dbReference type="GO" id="GO:0005886">
    <property type="term" value="C:plasma membrane"/>
    <property type="evidence" value="ECO:0007669"/>
    <property type="project" value="TreeGrafter"/>
</dbReference>
<dbReference type="InterPro" id="IPR016064">
    <property type="entry name" value="NAD/diacylglycerol_kinase_sf"/>
</dbReference>
<evidence type="ECO:0000256" key="5">
    <source>
        <dbReference type="ARBA" id="ARBA00022723"/>
    </source>
</evidence>
<evidence type="ECO:0000259" key="13">
    <source>
        <dbReference type="PROSITE" id="PS50146"/>
    </source>
</evidence>
<dbReference type="InterPro" id="IPR017438">
    <property type="entry name" value="ATP-NAD_kinase_N"/>
</dbReference>
<evidence type="ECO:0000256" key="1">
    <source>
        <dbReference type="ARBA" id="ARBA00001946"/>
    </source>
</evidence>
<dbReference type="SMART" id="SM00046">
    <property type="entry name" value="DAGKc"/>
    <property type="match status" value="1"/>
</dbReference>
<keyword evidence="7 14" id="KW-0418">Kinase</keyword>
<evidence type="ECO:0000256" key="10">
    <source>
        <dbReference type="ARBA" id="ARBA00023098"/>
    </source>
</evidence>
<protein>
    <submittedName>
        <fullName evidence="14">YegS BmrU family lipid kinase</fullName>
    </submittedName>
</protein>
<keyword evidence="15" id="KW-1185">Reference proteome</keyword>
<evidence type="ECO:0000256" key="4">
    <source>
        <dbReference type="ARBA" id="ARBA00022679"/>
    </source>
</evidence>
<dbReference type="Pfam" id="PF00781">
    <property type="entry name" value="DAGK_cat"/>
    <property type="match status" value="1"/>
</dbReference>
<dbReference type="HOGENOM" id="CLU_045532_1_0_9"/>
<keyword evidence="10" id="KW-0443">Lipid metabolism</keyword>
<keyword evidence="12" id="KW-1208">Phospholipid metabolism</keyword>
<keyword evidence="6" id="KW-0547">Nucleotide-binding</keyword>
<evidence type="ECO:0000256" key="11">
    <source>
        <dbReference type="ARBA" id="ARBA00023209"/>
    </source>
</evidence>
<dbReference type="PATRIC" id="fig|883081.3.peg.1008"/>
<organism evidence="14 15">
    <name type="scientific">Alloiococcus otitis ATCC 51267</name>
    <dbReference type="NCBI Taxonomy" id="883081"/>
    <lineage>
        <taxon>Bacteria</taxon>
        <taxon>Bacillati</taxon>
        <taxon>Bacillota</taxon>
        <taxon>Bacilli</taxon>
        <taxon>Lactobacillales</taxon>
        <taxon>Carnobacteriaceae</taxon>
        <taxon>Alloiococcus</taxon>
    </lineage>
</organism>
<dbReference type="InterPro" id="IPR005218">
    <property type="entry name" value="Diacylglycerol/lipid_kinase"/>
</dbReference>
<evidence type="ECO:0000256" key="9">
    <source>
        <dbReference type="ARBA" id="ARBA00022842"/>
    </source>
</evidence>
<evidence type="ECO:0000256" key="3">
    <source>
        <dbReference type="ARBA" id="ARBA00022516"/>
    </source>
</evidence>
<dbReference type="RefSeq" id="WP_003778023.1">
    <property type="nucleotide sequence ID" value="NZ_JH992959.1"/>
</dbReference>
<dbReference type="InterPro" id="IPR050187">
    <property type="entry name" value="Lipid_Phosphate_FormReg"/>
</dbReference>
<evidence type="ECO:0000256" key="12">
    <source>
        <dbReference type="ARBA" id="ARBA00023264"/>
    </source>
</evidence>
<dbReference type="PROSITE" id="PS50146">
    <property type="entry name" value="DAGK"/>
    <property type="match status" value="1"/>
</dbReference>
<dbReference type="PANTHER" id="PTHR12358:SF106">
    <property type="entry name" value="LIPID KINASE YEGS"/>
    <property type="match status" value="1"/>
</dbReference>
<dbReference type="Pfam" id="PF19279">
    <property type="entry name" value="YegS_C"/>
    <property type="match status" value="1"/>
</dbReference>
<dbReference type="NCBIfam" id="NF009603">
    <property type="entry name" value="PRK13055.1"/>
    <property type="match status" value="1"/>
</dbReference>
<keyword evidence="3" id="KW-0444">Lipid biosynthesis</keyword>
<dbReference type="NCBIfam" id="TIGR00147">
    <property type="entry name" value="YegS/Rv2252/BmrU family lipid kinase"/>
    <property type="match status" value="1"/>
</dbReference>
<proteinExistence type="inferred from homology"/>
<keyword evidence="5" id="KW-0479">Metal-binding</keyword>
<name>K9EW95_9LACT</name>
<dbReference type="PANTHER" id="PTHR12358">
    <property type="entry name" value="SPHINGOSINE KINASE"/>
    <property type="match status" value="1"/>
</dbReference>
<reference evidence="14 15" key="1">
    <citation type="submission" date="2012-09" db="EMBL/GenBank/DDBJ databases">
        <title>The Genome Sequence of Alloiococcus otitis ATCC 51267.</title>
        <authorList>
            <consortium name="The Broad Institute Genome Sequencing Platform"/>
            <person name="Earl A."/>
            <person name="Ward D."/>
            <person name="Feldgarden M."/>
            <person name="Gevers D."/>
            <person name="Huys G."/>
            <person name="Walker B."/>
            <person name="Young S.K."/>
            <person name="Zeng Q."/>
            <person name="Gargeya S."/>
            <person name="Fitzgerald M."/>
            <person name="Haas B."/>
            <person name="Abouelleil A."/>
            <person name="Alvarado L."/>
            <person name="Arachchi H.M."/>
            <person name="Berlin A.M."/>
            <person name="Chapman S.B."/>
            <person name="Goldberg J."/>
            <person name="Griggs A."/>
            <person name="Gujja S."/>
            <person name="Hansen M."/>
            <person name="Howarth C."/>
            <person name="Imamovic A."/>
            <person name="Larimer J."/>
            <person name="McCowen C."/>
            <person name="Montmayeur A."/>
            <person name="Murphy C."/>
            <person name="Neiman D."/>
            <person name="Pearson M."/>
            <person name="Priest M."/>
            <person name="Roberts A."/>
            <person name="Saif S."/>
            <person name="Shea T."/>
            <person name="Sisk P."/>
            <person name="Sykes S."/>
            <person name="Wortman J."/>
            <person name="Nusbaum C."/>
            <person name="Birren B."/>
        </authorList>
    </citation>
    <scope>NUCLEOTIDE SEQUENCE [LARGE SCALE GENOMIC DNA]</scope>
    <source>
        <strain evidence="14 15">ATCC 51267</strain>
    </source>
</reference>
<gene>
    <name evidence="14" type="ORF">HMPREF9698_01007</name>
</gene>
<evidence type="ECO:0000256" key="2">
    <source>
        <dbReference type="ARBA" id="ARBA00005983"/>
    </source>
</evidence>
<dbReference type="InterPro" id="IPR001206">
    <property type="entry name" value="Diacylglycerol_kinase_cat_dom"/>
</dbReference>
<accession>K9EW95</accession>
<dbReference type="eggNOG" id="COG1597">
    <property type="taxonomic scope" value="Bacteria"/>
</dbReference>
<dbReference type="GO" id="GO:0005524">
    <property type="term" value="F:ATP binding"/>
    <property type="evidence" value="ECO:0007669"/>
    <property type="project" value="UniProtKB-KW"/>
</dbReference>
<dbReference type="GO" id="GO:0046872">
    <property type="term" value="F:metal ion binding"/>
    <property type="evidence" value="ECO:0007669"/>
    <property type="project" value="UniProtKB-KW"/>
</dbReference>
<evidence type="ECO:0000256" key="7">
    <source>
        <dbReference type="ARBA" id="ARBA00022777"/>
    </source>
</evidence>
<dbReference type="EMBL" id="AGXA01000020">
    <property type="protein sequence ID" value="EKU93475.1"/>
    <property type="molecule type" value="Genomic_DNA"/>
</dbReference>
<evidence type="ECO:0000256" key="8">
    <source>
        <dbReference type="ARBA" id="ARBA00022840"/>
    </source>
</evidence>
<dbReference type="STRING" id="883081.HMPREF9698_01007"/>
<comment type="cofactor">
    <cofactor evidence="1">
        <name>Mg(2+)</name>
        <dbReference type="ChEBI" id="CHEBI:18420"/>
    </cofactor>
</comment>
<comment type="caution">
    <text evidence="14">The sequence shown here is derived from an EMBL/GenBank/DDBJ whole genome shotgun (WGS) entry which is preliminary data.</text>
</comment>
<dbReference type="OrthoDB" id="142078at2"/>
<dbReference type="GO" id="GO:0004143">
    <property type="term" value="F:ATP-dependent diacylglycerol kinase activity"/>
    <property type="evidence" value="ECO:0007669"/>
    <property type="project" value="TreeGrafter"/>
</dbReference>
<keyword evidence="9" id="KW-0460">Magnesium</keyword>
<evidence type="ECO:0000256" key="6">
    <source>
        <dbReference type="ARBA" id="ARBA00022741"/>
    </source>
</evidence>
<dbReference type="AlphaFoldDB" id="K9EW95"/>
<dbReference type="GO" id="GO:0008654">
    <property type="term" value="P:phospholipid biosynthetic process"/>
    <property type="evidence" value="ECO:0007669"/>
    <property type="project" value="UniProtKB-KW"/>
</dbReference>